<evidence type="ECO:0000313" key="15">
    <source>
        <dbReference type="Proteomes" id="UP001597079"/>
    </source>
</evidence>
<dbReference type="Gene3D" id="3.30.2010.10">
    <property type="entry name" value="Metalloproteases ('zincins'), catalytic domain"/>
    <property type="match status" value="1"/>
</dbReference>
<evidence type="ECO:0000256" key="2">
    <source>
        <dbReference type="ARBA" id="ARBA00022475"/>
    </source>
</evidence>
<keyword evidence="6 11" id="KW-0378">Hydrolase</keyword>
<accession>A0ABW4JM59</accession>
<keyword evidence="4 12" id="KW-0812">Transmembrane</keyword>
<keyword evidence="7 11" id="KW-0862">Zinc</keyword>
<feature type="transmembrane region" description="Helical" evidence="12">
    <location>
        <begin position="206"/>
        <end position="227"/>
    </location>
</feature>
<comment type="similarity">
    <text evidence="11">Belongs to the peptidase M48 family.</text>
</comment>
<dbReference type="GO" id="GO:0008237">
    <property type="term" value="F:metallopeptidase activity"/>
    <property type="evidence" value="ECO:0007669"/>
    <property type="project" value="UniProtKB-KW"/>
</dbReference>
<organism evidence="14 15">
    <name type="scientific">Alicyclobacillus fodiniaquatilis</name>
    <dbReference type="NCBI Taxonomy" id="1661150"/>
    <lineage>
        <taxon>Bacteria</taxon>
        <taxon>Bacillati</taxon>
        <taxon>Bacillota</taxon>
        <taxon>Bacilli</taxon>
        <taxon>Bacillales</taxon>
        <taxon>Alicyclobacillaceae</taxon>
        <taxon>Alicyclobacillus</taxon>
    </lineage>
</organism>
<protein>
    <submittedName>
        <fullName evidence="14">M48 family metalloprotease</fullName>
        <ecNumber evidence="14">3.4.24.-</ecNumber>
    </submittedName>
</protein>
<dbReference type="InterPro" id="IPR001915">
    <property type="entry name" value="Peptidase_M48"/>
</dbReference>
<evidence type="ECO:0000256" key="3">
    <source>
        <dbReference type="ARBA" id="ARBA00022670"/>
    </source>
</evidence>
<dbReference type="EC" id="3.4.24.-" evidence="14"/>
<keyword evidence="2" id="KW-1003">Cell membrane</keyword>
<keyword evidence="8 12" id="KW-1133">Transmembrane helix</keyword>
<feature type="transmembrane region" description="Helical" evidence="12">
    <location>
        <begin position="163"/>
        <end position="186"/>
    </location>
</feature>
<evidence type="ECO:0000256" key="9">
    <source>
        <dbReference type="ARBA" id="ARBA00023049"/>
    </source>
</evidence>
<dbReference type="PANTHER" id="PTHR43221">
    <property type="entry name" value="PROTEASE HTPX"/>
    <property type="match status" value="1"/>
</dbReference>
<keyword evidence="10 12" id="KW-0472">Membrane</keyword>
<evidence type="ECO:0000256" key="11">
    <source>
        <dbReference type="RuleBase" id="RU003983"/>
    </source>
</evidence>
<evidence type="ECO:0000256" key="10">
    <source>
        <dbReference type="ARBA" id="ARBA00023136"/>
    </source>
</evidence>
<evidence type="ECO:0000256" key="4">
    <source>
        <dbReference type="ARBA" id="ARBA00022692"/>
    </source>
</evidence>
<comment type="subcellular location">
    <subcellularLocation>
        <location evidence="1">Cell membrane</location>
        <topology evidence="1">Multi-pass membrane protein</topology>
    </subcellularLocation>
</comment>
<feature type="domain" description="Peptidase M48" evidence="13">
    <location>
        <begin position="85"/>
        <end position="306"/>
    </location>
</feature>
<evidence type="ECO:0000256" key="1">
    <source>
        <dbReference type="ARBA" id="ARBA00004651"/>
    </source>
</evidence>
<keyword evidence="3 11" id="KW-0645">Protease</keyword>
<keyword evidence="9 11" id="KW-0482">Metalloprotease</keyword>
<keyword evidence="5" id="KW-0479">Metal-binding</keyword>
<evidence type="ECO:0000313" key="14">
    <source>
        <dbReference type="EMBL" id="MFD1676178.1"/>
    </source>
</evidence>
<proteinExistence type="inferred from homology"/>
<evidence type="ECO:0000259" key="13">
    <source>
        <dbReference type="Pfam" id="PF01435"/>
    </source>
</evidence>
<evidence type="ECO:0000256" key="7">
    <source>
        <dbReference type="ARBA" id="ARBA00022833"/>
    </source>
</evidence>
<evidence type="ECO:0000256" key="8">
    <source>
        <dbReference type="ARBA" id="ARBA00022989"/>
    </source>
</evidence>
<sequence>MHQRIPSRLLRRRKRADTLQWIIYAILWGAIVCFGMWIGLRLGSVRIGLMSGLGVIVVCLFYAIVCLSWHACSLVDKEQSETDVARVKRLLTPICKSADIRMPRVFILRTLAANAFAAGVLSRMRSIGVTRGALDMLDDHELQAVLAHEVTHLQRRDSLFDGWWIALTGLVIFISAISVSFGIAALQSRSTDHDDKEGGSGAVLGIFLIVGGFVFGIVAILIIQLLLHHIMRRCEYRADEGAVFLIGSAKPLIRALRKLEFSEPMLDHHTALAMLFSLDPAPRRGWLDALFSTHPRMSRRIQRLQGLSKELGEPIT</sequence>
<dbReference type="Proteomes" id="UP001597079">
    <property type="component" value="Unassembled WGS sequence"/>
</dbReference>
<dbReference type="RefSeq" id="WP_377944067.1">
    <property type="nucleotide sequence ID" value="NZ_JBHUCX010000044.1"/>
</dbReference>
<dbReference type="Pfam" id="PF01435">
    <property type="entry name" value="Peptidase_M48"/>
    <property type="match status" value="1"/>
</dbReference>
<dbReference type="InterPro" id="IPR050083">
    <property type="entry name" value="HtpX_protease"/>
</dbReference>
<dbReference type="EMBL" id="JBHUCX010000044">
    <property type="protein sequence ID" value="MFD1676178.1"/>
    <property type="molecule type" value="Genomic_DNA"/>
</dbReference>
<reference evidence="15" key="1">
    <citation type="journal article" date="2019" name="Int. J. Syst. Evol. Microbiol.">
        <title>The Global Catalogue of Microorganisms (GCM) 10K type strain sequencing project: providing services to taxonomists for standard genome sequencing and annotation.</title>
        <authorList>
            <consortium name="The Broad Institute Genomics Platform"/>
            <consortium name="The Broad Institute Genome Sequencing Center for Infectious Disease"/>
            <person name="Wu L."/>
            <person name="Ma J."/>
        </authorList>
    </citation>
    <scope>NUCLEOTIDE SEQUENCE [LARGE SCALE GENOMIC DNA]</scope>
    <source>
        <strain evidence="15">CGMCC 1.12286</strain>
    </source>
</reference>
<feature type="transmembrane region" description="Helical" evidence="12">
    <location>
        <begin position="46"/>
        <end position="69"/>
    </location>
</feature>
<dbReference type="PANTHER" id="PTHR43221:SF1">
    <property type="entry name" value="PROTEASE HTPX"/>
    <property type="match status" value="1"/>
</dbReference>
<keyword evidence="15" id="KW-1185">Reference proteome</keyword>
<comment type="cofactor">
    <cofactor evidence="11">
        <name>Zn(2+)</name>
        <dbReference type="ChEBI" id="CHEBI:29105"/>
    </cofactor>
    <text evidence="11">Binds 1 zinc ion per subunit.</text>
</comment>
<evidence type="ECO:0000256" key="12">
    <source>
        <dbReference type="SAM" id="Phobius"/>
    </source>
</evidence>
<gene>
    <name evidence="14" type="ORF">ACFSB2_15845</name>
</gene>
<comment type="caution">
    <text evidence="14">The sequence shown here is derived from an EMBL/GenBank/DDBJ whole genome shotgun (WGS) entry which is preliminary data.</text>
</comment>
<evidence type="ECO:0000256" key="5">
    <source>
        <dbReference type="ARBA" id="ARBA00022723"/>
    </source>
</evidence>
<name>A0ABW4JM59_9BACL</name>
<feature type="transmembrane region" description="Helical" evidence="12">
    <location>
        <begin position="21"/>
        <end position="40"/>
    </location>
</feature>
<evidence type="ECO:0000256" key="6">
    <source>
        <dbReference type="ARBA" id="ARBA00022801"/>
    </source>
</evidence>